<dbReference type="InterPro" id="IPR004089">
    <property type="entry name" value="MCPsignal_dom"/>
</dbReference>
<evidence type="ECO:0000256" key="1">
    <source>
        <dbReference type="ARBA" id="ARBA00004370"/>
    </source>
</evidence>
<protein>
    <submittedName>
        <fullName evidence="9">Methyl-accepting chemotaxis protein</fullName>
    </submittedName>
</protein>
<comment type="subcellular location">
    <subcellularLocation>
        <location evidence="1">Membrane</location>
    </subcellularLocation>
</comment>
<keyword evidence="6" id="KW-0812">Transmembrane</keyword>
<accession>A0A365U3R2</accession>
<reference evidence="9 10" key="1">
    <citation type="submission" date="2018-07" db="EMBL/GenBank/DDBJ databases">
        <title>Rhodosalinus sp. strain E84T genomic sequence and assembly.</title>
        <authorList>
            <person name="Liu Z.-W."/>
            <person name="Lu D.-C."/>
        </authorList>
    </citation>
    <scope>NUCLEOTIDE SEQUENCE [LARGE SCALE GENOMIC DNA]</scope>
    <source>
        <strain evidence="9 10">E84</strain>
    </source>
</reference>
<dbReference type="PANTHER" id="PTHR43531">
    <property type="entry name" value="PROTEIN ICFG"/>
    <property type="match status" value="1"/>
</dbReference>
<comment type="similarity">
    <text evidence="3">Belongs to the methyl-accepting chemotaxis (MCP) protein family.</text>
</comment>
<sequence>MLSRRRDGLSAGRPSFPEDWRSKMKLTIKTKLIAVFAVMIALMGMSSFLALKSASQLAGEIDKIADETAFQLDQSLEMKAAAARSMSLIKSYLAQPDADRAAEIAQAVDVRFAAVEDAAAAIENILFTDTSKALMADFRAEWNNFLEIEAELREYGLANTNRRASEIYESESSPAYDALVEAAEALVDLRDRPQSSVVDHQTFTLQAEIGGFLEHVHHIHDDELDMLIYHGEEERQSSFDEIGEGRATALRHLAAAEDAATGGDARAVAELRTLFERWIGAVERVADLALQNTNRISNLMLNEQLEPAFKQSFNAADAMALRSKEVLELAQADAHAVYASVRNMLLGLGIGAAVIGIVAALWLSMSIGRGLNRATGLVREVSSGNLEVDVKSDSRDEIGLLLGDIARMVERLKSVVGDVTTAARSVASGSEELTSTSAQLSQGAQEQASSTEETSASVEQMAANIKQNAENTAQTESIARQAAKDAETSGEAVGDAVKAMETIADKIMVVQEIARQTDLLALNAAVEAARAGEHGRGFAVVASEVRKLAERSQEAATEISGLSGETLRSAQSAGEQLKSLVPDIQKTSELVAEIAAANSELNAGASQISEAIQQLDTVTQQNTSASEEMSSAASELSHQAERLQSSISFFKVDGAGEVHGDLRTATSGQPGSAAVRPETRGKQEGGFAFDLGGGEDALDAEFERVSHGNERAA</sequence>
<keyword evidence="2" id="KW-0145">Chemotaxis</keyword>
<dbReference type="SMART" id="SM00283">
    <property type="entry name" value="MA"/>
    <property type="match status" value="1"/>
</dbReference>
<dbReference type="PROSITE" id="PS50885">
    <property type="entry name" value="HAMP"/>
    <property type="match status" value="1"/>
</dbReference>
<feature type="domain" description="HAMP" evidence="8">
    <location>
        <begin position="365"/>
        <end position="417"/>
    </location>
</feature>
<dbReference type="Proteomes" id="UP000253370">
    <property type="component" value="Unassembled WGS sequence"/>
</dbReference>
<evidence type="ECO:0000259" key="8">
    <source>
        <dbReference type="PROSITE" id="PS50885"/>
    </source>
</evidence>
<keyword evidence="4" id="KW-0807">Transducer</keyword>
<dbReference type="InterPro" id="IPR003660">
    <property type="entry name" value="HAMP_dom"/>
</dbReference>
<evidence type="ECO:0000256" key="6">
    <source>
        <dbReference type="SAM" id="Phobius"/>
    </source>
</evidence>
<evidence type="ECO:0000256" key="5">
    <source>
        <dbReference type="SAM" id="MobiDB-lite"/>
    </source>
</evidence>
<evidence type="ECO:0000259" key="7">
    <source>
        <dbReference type="PROSITE" id="PS50111"/>
    </source>
</evidence>
<name>A0A365U3R2_9RHOB</name>
<evidence type="ECO:0000256" key="2">
    <source>
        <dbReference type="ARBA" id="ARBA00022500"/>
    </source>
</evidence>
<dbReference type="FunFam" id="1.10.287.950:FF:000001">
    <property type="entry name" value="Methyl-accepting chemotaxis sensory transducer"/>
    <property type="match status" value="1"/>
</dbReference>
<dbReference type="CDD" id="cd06225">
    <property type="entry name" value="HAMP"/>
    <property type="match status" value="1"/>
</dbReference>
<feature type="transmembrane region" description="Helical" evidence="6">
    <location>
        <begin position="32"/>
        <end position="51"/>
    </location>
</feature>
<dbReference type="GO" id="GO:0007165">
    <property type="term" value="P:signal transduction"/>
    <property type="evidence" value="ECO:0007669"/>
    <property type="project" value="UniProtKB-KW"/>
</dbReference>
<dbReference type="SMART" id="SM00304">
    <property type="entry name" value="HAMP"/>
    <property type="match status" value="1"/>
</dbReference>
<feature type="transmembrane region" description="Helical" evidence="6">
    <location>
        <begin position="344"/>
        <end position="363"/>
    </location>
</feature>
<evidence type="ECO:0000313" key="10">
    <source>
        <dbReference type="Proteomes" id="UP000253370"/>
    </source>
</evidence>
<dbReference type="InterPro" id="IPR024478">
    <property type="entry name" value="HlyB_4HB_MCP"/>
</dbReference>
<keyword evidence="6" id="KW-0472">Membrane</keyword>
<feature type="compositionally biased region" description="Polar residues" evidence="5">
    <location>
        <begin position="465"/>
        <end position="478"/>
    </location>
</feature>
<comment type="caution">
    <text evidence="9">The sequence shown here is derived from an EMBL/GenBank/DDBJ whole genome shotgun (WGS) entry which is preliminary data.</text>
</comment>
<dbReference type="PROSITE" id="PS50111">
    <property type="entry name" value="CHEMOTAXIS_TRANSDUC_2"/>
    <property type="match status" value="1"/>
</dbReference>
<feature type="domain" description="Methyl-accepting transducer" evidence="7">
    <location>
        <begin position="422"/>
        <end position="637"/>
    </location>
</feature>
<dbReference type="AlphaFoldDB" id="A0A365U3R2"/>
<dbReference type="EMBL" id="QNTQ01000034">
    <property type="protein sequence ID" value="RBI82615.1"/>
    <property type="molecule type" value="Genomic_DNA"/>
</dbReference>
<dbReference type="Pfam" id="PF00672">
    <property type="entry name" value="HAMP"/>
    <property type="match status" value="1"/>
</dbReference>
<gene>
    <name evidence="9" type="ORF">DRV85_18545</name>
</gene>
<feature type="compositionally biased region" description="Low complexity" evidence="5">
    <location>
        <begin position="444"/>
        <end position="460"/>
    </location>
</feature>
<dbReference type="Pfam" id="PF00015">
    <property type="entry name" value="MCPsignal"/>
    <property type="match status" value="1"/>
</dbReference>
<dbReference type="Pfam" id="PF12729">
    <property type="entry name" value="4HB_MCP_1"/>
    <property type="match status" value="1"/>
</dbReference>
<proteinExistence type="inferred from homology"/>
<dbReference type="PANTHER" id="PTHR43531:SF11">
    <property type="entry name" value="METHYL-ACCEPTING CHEMOTAXIS PROTEIN 3"/>
    <property type="match status" value="1"/>
</dbReference>
<dbReference type="GO" id="GO:0005886">
    <property type="term" value="C:plasma membrane"/>
    <property type="evidence" value="ECO:0007669"/>
    <property type="project" value="TreeGrafter"/>
</dbReference>
<keyword evidence="6" id="KW-1133">Transmembrane helix</keyword>
<feature type="region of interest" description="Disordered" evidence="5">
    <location>
        <begin position="660"/>
        <end position="694"/>
    </location>
</feature>
<keyword evidence="10" id="KW-1185">Reference proteome</keyword>
<dbReference type="SUPFAM" id="SSF58104">
    <property type="entry name" value="Methyl-accepting chemotaxis protein (MCP) signaling domain"/>
    <property type="match status" value="1"/>
</dbReference>
<evidence type="ECO:0000256" key="4">
    <source>
        <dbReference type="PROSITE-ProRule" id="PRU00284"/>
    </source>
</evidence>
<dbReference type="GO" id="GO:0004888">
    <property type="term" value="F:transmembrane signaling receptor activity"/>
    <property type="evidence" value="ECO:0007669"/>
    <property type="project" value="TreeGrafter"/>
</dbReference>
<dbReference type="Gene3D" id="1.10.287.950">
    <property type="entry name" value="Methyl-accepting chemotaxis protein"/>
    <property type="match status" value="1"/>
</dbReference>
<evidence type="ECO:0000313" key="9">
    <source>
        <dbReference type="EMBL" id="RBI82615.1"/>
    </source>
</evidence>
<feature type="region of interest" description="Disordered" evidence="5">
    <location>
        <begin position="426"/>
        <end position="492"/>
    </location>
</feature>
<feature type="compositionally biased region" description="Polar residues" evidence="5">
    <location>
        <begin position="427"/>
        <end position="443"/>
    </location>
</feature>
<organism evidence="9 10">
    <name type="scientific">Rhodosalinus halophilus</name>
    <dbReference type="NCBI Taxonomy" id="2259333"/>
    <lineage>
        <taxon>Bacteria</taxon>
        <taxon>Pseudomonadati</taxon>
        <taxon>Pseudomonadota</taxon>
        <taxon>Alphaproteobacteria</taxon>
        <taxon>Rhodobacterales</taxon>
        <taxon>Paracoccaceae</taxon>
        <taxon>Rhodosalinus</taxon>
    </lineage>
</organism>
<dbReference type="InterPro" id="IPR051310">
    <property type="entry name" value="MCP_chemotaxis"/>
</dbReference>
<evidence type="ECO:0000256" key="3">
    <source>
        <dbReference type="ARBA" id="ARBA00029447"/>
    </source>
</evidence>
<dbReference type="GO" id="GO:0006935">
    <property type="term" value="P:chemotaxis"/>
    <property type="evidence" value="ECO:0007669"/>
    <property type="project" value="UniProtKB-KW"/>
</dbReference>